<name>A0A1S8X2R1_OPIVI</name>
<dbReference type="Proteomes" id="UP000243686">
    <property type="component" value="Unassembled WGS sequence"/>
</dbReference>
<feature type="domain" description="Trematode PH-like" evidence="1">
    <location>
        <begin position="34"/>
        <end position="138"/>
    </location>
</feature>
<evidence type="ECO:0000259" key="1">
    <source>
        <dbReference type="Pfam" id="PF25356"/>
    </source>
</evidence>
<accession>A0A1S8X2R1</accession>
<protein>
    <recommendedName>
        <fullName evidence="1">Trematode PH-like domain-containing protein</fullName>
    </recommendedName>
</protein>
<dbReference type="AlphaFoldDB" id="A0A1S8X2R1"/>
<reference evidence="2 3" key="1">
    <citation type="submission" date="2015-03" db="EMBL/GenBank/DDBJ databases">
        <title>Draft genome of the nematode, Opisthorchis viverrini.</title>
        <authorList>
            <person name="Mitreva M."/>
        </authorList>
    </citation>
    <scope>NUCLEOTIDE SEQUENCE [LARGE SCALE GENOMIC DNA]</scope>
    <source>
        <strain evidence="2">Khon Kaen</strain>
    </source>
</reference>
<gene>
    <name evidence="2" type="ORF">X801_03107</name>
</gene>
<sequence length="144" mass="17059">MNSTIVPADYGLFIMNKDVVFNPYVNCTVDKKSQQVIVKDLPLTEIGYTKLKDTESFSGVTARNVFEEHLKKNKKKKSALVHFLFDRMRFTKKGKHDLLSYREIRDFQRFERHPNLFMLFVIDEKSNKKSYETYACNNNYVDQK</sequence>
<proteinExistence type="predicted"/>
<dbReference type="EMBL" id="KV892333">
    <property type="protein sequence ID" value="OON21000.1"/>
    <property type="molecule type" value="Genomic_DNA"/>
</dbReference>
<dbReference type="InterPro" id="IPR057376">
    <property type="entry name" value="PH_trem"/>
</dbReference>
<organism evidence="2 3">
    <name type="scientific">Opisthorchis viverrini</name>
    <name type="common">Southeast Asian liver fluke</name>
    <dbReference type="NCBI Taxonomy" id="6198"/>
    <lineage>
        <taxon>Eukaryota</taxon>
        <taxon>Metazoa</taxon>
        <taxon>Spiralia</taxon>
        <taxon>Lophotrochozoa</taxon>
        <taxon>Platyhelminthes</taxon>
        <taxon>Trematoda</taxon>
        <taxon>Digenea</taxon>
        <taxon>Opisthorchiida</taxon>
        <taxon>Opisthorchiata</taxon>
        <taxon>Opisthorchiidae</taxon>
        <taxon>Opisthorchis</taxon>
    </lineage>
</organism>
<evidence type="ECO:0000313" key="3">
    <source>
        <dbReference type="Proteomes" id="UP000243686"/>
    </source>
</evidence>
<keyword evidence="3" id="KW-1185">Reference proteome</keyword>
<dbReference type="Pfam" id="PF25356">
    <property type="entry name" value="PH_trem"/>
    <property type="match status" value="1"/>
</dbReference>
<evidence type="ECO:0000313" key="2">
    <source>
        <dbReference type="EMBL" id="OON21000.1"/>
    </source>
</evidence>